<dbReference type="Gene3D" id="2.120.10.70">
    <property type="entry name" value="Fucose-specific lectin"/>
    <property type="match status" value="2"/>
</dbReference>
<reference evidence="3 4" key="1">
    <citation type="journal article" date="2016" name="Front. Microbiol.">
        <title>Genome and transcriptome sequences reveal the specific parasitism of the nematophagous Purpureocillium lilacinum 36-1.</title>
        <authorList>
            <person name="Xie J."/>
            <person name="Li S."/>
            <person name="Mo C."/>
            <person name="Xiao X."/>
            <person name="Peng D."/>
            <person name="Wang G."/>
            <person name="Xiao Y."/>
        </authorList>
    </citation>
    <scope>NUCLEOTIDE SEQUENCE [LARGE SCALE GENOMIC DNA]</scope>
    <source>
        <strain evidence="3 4">36-1</strain>
    </source>
</reference>
<sequence length="568" mass="63128">MESSLATVSWNPNHLEVFVVGKNNDCWHSFWDGVQWSRWKDLGRKLSSISAVSWGRGRIDLIGVGVDNACYHKWWDGSWRPSEVEWENLGGNFTSPIDAVSWGPNRLDLFGRSTSNACHTKSWDGVRWSDWKDLGGVFTSRISAVSWGPNRLDLFGRGTSNGCHTKSWIESQDRWSDWKDLGGIFTSPISAVSWGPNRLDLFGRGTSNGCHTKSWIESQDRWSDWKDLDLGQKLSSPICPVSWGPNRLDLFSRGQDNSCLHMWWDEAADRWFGWVRLDGVVLSGSPSSASSTRLHVVGIDTNGNCVLGLWDGTTWKGWQILVRSASIGLNRRSGLLDPNRTAGSVPRPRTVGYTISLVRMWGDGRRRIPGRPNPREVGGYNDRTSRSSRQLALQNAFSSGTPAPNARCDLRSVCWPTVTPKTTAPENGLHDRSPPTPFLVACRVDADASLTRESLGQKAPQQPVRAGVLFDSRSIGVFAEPAACYTMSSVSELTEASSAITNPSHPYDSDLQASTHSLAPSVDASPGRFRRKTSPIWLHCRIEEGKATRGAWIDPDGTRWWHCQHITA</sequence>
<gene>
    <name evidence="3" type="ORF">PCL_08599</name>
</gene>
<dbReference type="InterPro" id="IPR058502">
    <property type="entry name" value="PLL-like_beta-prop"/>
</dbReference>
<evidence type="ECO:0000313" key="3">
    <source>
        <dbReference type="EMBL" id="PWI64734.1"/>
    </source>
</evidence>
<dbReference type="Pfam" id="PF26607">
    <property type="entry name" value="DUF8189"/>
    <property type="match status" value="1"/>
</dbReference>
<dbReference type="AlphaFoldDB" id="A0A2U3DR66"/>
<name>A0A2U3DR66_PURLI</name>
<protein>
    <recommendedName>
        <fullName evidence="2">PLL-like beta propeller domain-containing protein</fullName>
    </recommendedName>
</protein>
<dbReference type="Proteomes" id="UP000245956">
    <property type="component" value="Unassembled WGS sequence"/>
</dbReference>
<accession>A0A2U3DR66</accession>
<proteinExistence type="predicted"/>
<dbReference type="EMBL" id="LCWV01000046">
    <property type="protein sequence ID" value="PWI64734.1"/>
    <property type="molecule type" value="Genomic_DNA"/>
</dbReference>
<comment type="caution">
    <text evidence="3">The sequence shown here is derived from an EMBL/GenBank/DDBJ whole genome shotgun (WGS) entry which is preliminary data.</text>
</comment>
<feature type="region of interest" description="Disordered" evidence="1">
    <location>
        <begin position="365"/>
        <end position="385"/>
    </location>
</feature>
<evidence type="ECO:0000259" key="2">
    <source>
        <dbReference type="Pfam" id="PF26607"/>
    </source>
</evidence>
<organism evidence="3 4">
    <name type="scientific">Purpureocillium lilacinum</name>
    <name type="common">Paecilomyces lilacinus</name>
    <dbReference type="NCBI Taxonomy" id="33203"/>
    <lineage>
        <taxon>Eukaryota</taxon>
        <taxon>Fungi</taxon>
        <taxon>Dikarya</taxon>
        <taxon>Ascomycota</taxon>
        <taxon>Pezizomycotina</taxon>
        <taxon>Sordariomycetes</taxon>
        <taxon>Hypocreomycetidae</taxon>
        <taxon>Hypocreales</taxon>
        <taxon>Ophiocordycipitaceae</taxon>
        <taxon>Purpureocillium</taxon>
    </lineage>
</organism>
<dbReference type="SUPFAM" id="SSF89372">
    <property type="entry name" value="Fucose-specific lectin"/>
    <property type="match status" value="2"/>
</dbReference>
<evidence type="ECO:0000313" key="4">
    <source>
        <dbReference type="Proteomes" id="UP000245956"/>
    </source>
</evidence>
<dbReference type="CDD" id="cd22954">
    <property type="entry name" value="PLL_lectin"/>
    <property type="match status" value="1"/>
</dbReference>
<evidence type="ECO:0000256" key="1">
    <source>
        <dbReference type="SAM" id="MobiDB-lite"/>
    </source>
</evidence>
<feature type="domain" description="PLL-like beta propeller" evidence="2">
    <location>
        <begin position="12"/>
        <end position="321"/>
    </location>
</feature>